<gene>
    <name evidence="3" type="ORF">J4050_05285</name>
</gene>
<feature type="transmembrane region" description="Helical" evidence="1">
    <location>
        <begin position="21"/>
        <end position="43"/>
    </location>
</feature>
<dbReference type="RefSeq" id="WP_208153010.1">
    <property type="nucleotide sequence ID" value="NZ_JAGEVF010000003.1"/>
</dbReference>
<sequence>MEESRNLKYIRAKNRVQREKGFYNHLVVFILVNIGITAFKIYGNLSSWDDFTKELISLNVLSTWVVWGCILLFHFFMVRFGGQWEEKKINEYMDREMSNE</sequence>
<organism evidence="3 4">
    <name type="scientific">Winogradskyella pelagia</name>
    <dbReference type="NCBI Taxonomy" id="2819984"/>
    <lineage>
        <taxon>Bacteria</taxon>
        <taxon>Pseudomonadati</taxon>
        <taxon>Bacteroidota</taxon>
        <taxon>Flavobacteriia</taxon>
        <taxon>Flavobacteriales</taxon>
        <taxon>Flavobacteriaceae</taxon>
        <taxon>Winogradskyella</taxon>
    </lineage>
</organism>
<keyword evidence="1" id="KW-0472">Membrane</keyword>
<keyword evidence="1" id="KW-0812">Transmembrane</keyword>
<reference evidence="3 4" key="1">
    <citation type="submission" date="2021-03" db="EMBL/GenBank/DDBJ databases">
        <title>Winogradskyella sp. nov., isolated from costal sediment.</title>
        <authorList>
            <person name="Gao C."/>
        </authorList>
    </citation>
    <scope>NUCLEOTIDE SEQUENCE [LARGE SCALE GENOMIC DNA]</scope>
    <source>
        <strain evidence="3 4">DF17</strain>
    </source>
</reference>
<dbReference type="Pfam" id="PF13239">
    <property type="entry name" value="2TM"/>
    <property type="match status" value="1"/>
</dbReference>
<proteinExistence type="predicted"/>
<feature type="transmembrane region" description="Helical" evidence="1">
    <location>
        <begin position="55"/>
        <end position="78"/>
    </location>
</feature>
<dbReference type="Proteomes" id="UP000676776">
    <property type="component" value="Unassembled WGS sequence"/>
</dbReference>
<evidence type="ECO:0000259" key="2">
    <source>
        <dbReference type="Pfam" id="PF13239"/>
    </source>
</evidence>
<keyword evidence="4" id="KW-1185">Reference proteome</keyword>
<evidence type="ECO:0000313" key="4">
    <source>
        <dbReference type="Proteomes" id="UP000676776"/>
    </source>
</evidence>
<dbReference type="EMBL" id="JAGEVF010000003">
    <property type="protein sequence ID" value="MBO3116149.1"/>
    <property type="molecule type" value="Genomic_DNA"/>
</dbReference>
<name>A0ABS3T117_9FLAO</name>
<keyword evidence="1" id="KW-1133">Transmembrane helix</keyword>
<dbReference type="InterPro" id="IPR025698">
    <property type="entry name" value="2TM_dom"/>
</dbReference>
<feature type="domain" description="2TM" evidence="2">
    <location>
        <begin position="11"/>
        <end position="94"/>
    </location>
</feature>
<evidence type="ECO:0000313" key="3">
    <source>
        <dbReference type="EMBL" id="MBO3116149.1"/>
    </source>
</evidence>
<protein>
    <submittedName>
        <fullName evidence="3">2TM domain-containing protein</fullName>
    </submittedName>
</protein>
<accession>A0ABS3T117</accession>
<comment type="caution">
    <text evidence="3">The sequence shown here is derived from an EMBL/GenBank/DDBJ whole genome shotgun (WGS) entry which is preliminary data.</text>
</comment>
<evidence type="ECO:0000256" key="1">
    <source>
        <dbReference type="SAM" id="Phobius"/>
    </source>
</evidence>